<name>A0AAD7NRJ0_9AGAR</name>
<keyword evidence="2" id="KW-1185">Reference proteome</keyword>
<sequence>MTGGLEKDVDMIIDYDRFFQGPKVFTPAVYGWSKDDVEMNHRDNVVKYLHEHPDSCMAAVILASQFNERGNGPAAVKAILLASSIPDANKIDVLPATLKVFSDTRNKLGQPWTNVIIDCSPAFIAAVLANPIFHHVHDDTPISFYCIRAQPEPLWILGVYWDITPLTTCSEFKDTFLAALLADPSVVKMVLNDHSNVPGEYRSKFILDVALHFAAISTITVRHGRGSDSHTLTAYRILFPPISNDAATTRHLQRHIMSPGFTFDVAKRGQAKPWLGPNPQRPQPMACSECHGLDHYHEDCPILRSDAYQTLHGLADADSSVPTFLSSAPLPAANDWTPVSYRGRGRARGVRGGFARGGRGYRGDYRGGYGCGYMPYFH</sequence>
<accession>A0AAD7NRJ0</accession>
<evidence type="ECO:0000313" key="2">
    <source>
        <dbReference type="Proteomes" id="UP001215280"/>
    </source>
</evidence>
<reference evidence="1" key="1">
    <citation type="submission" date="2023-03" db="EMBL/GenBank/DDBJ databases">
        <title>Massive genome expansion in bonnet fungi (Mycena s.s.) driven by repeated elements and novel gene families across ecological guilds.</title>
        <authorList>
            <consortium name="Lawrence Berkeley National Laboratory"/>
            <person name="Harder C.B."/>
            <person name="Miyauchi S."/>
            <person name="Viragh M."/>
            <person name="Kuo A."/>
            <person name="Thoen E."/>
            <person name="Andreopoulos B."/>
            <person name="Lu D."/>
            <person name="Skrede I."/>
            <person name="Drula E."/>
            <person name="Henrissat B."/>
            <person name="Morin E."/>
            <person name="Kohler A."/>
            <person name="Barry K."/>
            <person name="LaButti K."/>
            <person name="Morin E."/>
            <person name="Salamov A."/>
            <person name="Lipzen A."/>
            <person name="Mereny Z."/>
            <person name="Hegedus B."/>
            <person name="Baldrian P."/>
            <person name="Stursova M."/>
            <person name="Weitz H."/>
            <person name="Taylor A."/>
            <person name="Grigoriev I.V."/>
            <person name="Nagy L.G."/>
            <person name="Martin F."/>
            <person name="Kauserud H."/>
        </authorList>
    </citation>
    <scope>NUCLEOTIDE SEQUENCE</scope>
    <source>
        <strain evidence="1">CBHHK188m</strain>
    </source>
</reference>
<organism evidence="1 2">
    <name type="scientific">Mycena maculata</name>
    <dbReference type="NCBI Taxonomy" id="230809"/>
    <lineage>
        <taxon>Eukaryota</taxon>
        <taxon>Fungi</taxon>
        <taxon>Dikarya</taxon>
        <taxon>Basidiomycota</taxon>
        <taxon>Agaricomycotina</taxon>
        <taxon>Agaricomycetes</taxon>
        <taxon>Agaricomycetidae</taxon>
        <taxon>Agaricales</taxon>
        <taxon>Marasmiineae</taxon>
        <taxon>Mycenaceae</taxon>
        <taxon>Mycena</taxon>
    </lineage>
</organism>
<comment type="caution">
    <text evidence="1">The sequence shown here is derived from an EMBL/GenBank/DDBJ whole genome shotgun (WGS) entry which is preliminary data.</text>
</comment>
<dbReference type="EMBL" id="JARJLG010000019">
    <property type="protein sequence ID" value="KAJ7772614.1"/>
    <property type="molecule type" value="Genomic_DNA"/>
</dbReference>
<dbReference type="Proteomes" id="UP001215280">
    <property type="component" value="Unassembled WGS sequence"/>
</dbReference>
<evidence type="ECO:0000313" key="1">
    <source>
        <dbReference type="EMBL" id="KAJ7772614.1"/>
    </source>
</evidence>
<gene>
    <name evidence="1" type="ORF">DFH07DRAFT_767928</name>
</gene>
<protein>
    <submittedName>
        <fullName evidence="1">Uncharacterized protein</fullName>
    </submittedName>
</protein>
<proteinExistence type="predicted"/>
<dbReference type="AlphaFoldDB" id="A0AAD7NRJ0"/>